<evidence type="ECO:0000256" key="2">
    <source>
        <dbReference type="ARBA" id="ARBA00022490"/>
    </source>
</evidence>
<dbReference type="PANTHER" id="PTHR36837">
    <property type="entry name" value="POLY(3-HYDROXYALKANOATE) POLYMERASE SUBUNIT PHAC"/>
    <property type="match status" value="1"/>
</dbReference>
<dbReference type="EMBL" id="QPJB01000001">
    <property type="protein sequence ID" value="RCW38137.1"/>
    <property type="molecule type" value="Genomic_DNA"/>
</dbReference>
<dbReference type="InterPro" id="IPR029058">
    <property type="entry name" value="AB_hydrolase_fold"/>
</dbReference>
<protein>
    <submittedName>
        <fullName evidence="7">Polyhydroxyalkanoate synthase</fullName>
    </submittedName>
</protein>
<evidence type="ECO:0000259" key="5">
    <source>
        <dbReference type="Pfam" id="PF07167"/>
    </source>
</evidence>
<keyword evidence="9" id="KW-1185">Reference proteome</keyword>
<evidence type="ECO:0000256" key="4">
    <source>
        <dbReference type="ARBA" id="ARBA00023315"/>
    </source>
</evidence>
<evidence type="ECO:0000313" key="6">
    <source>
        <dbReference type="EMBL" id="RBP77291.1"/>
    </source>
</evidence>
<dbReference type="Gene3D" id="3.40.50.1820">
    <property type="entry name" value="alpha/beta hydrolase"/>
    <property type="match status" value="1"/>
</dbReference>
<sequence>MFGLDFVSKTATHLVKTFEDNVRQGQQQLEKWLGDTGMMEDTKLSTLSEISDAYRTMAEDLLLHPLRFASAEIDLARKHLGLARYTLTRITGKPVEPVAEPDPDDRRFMAEDWHKHLSFDVLQQAYLINSRAFLNWVEGMEGLPGPGRDQMLFYARQLTSALSPSNYPLTNPEVLRITWERKGMNLVDGARNLVDDLRQNPNLFNVAMTDRSAFEVGGNLATTPGKVVYQNELMQLIQYSPTTETVAQRPLLIVPPWINKYYILDLTERNSFIRWLVDQGQTVFVVSWRNPGPAQKNRGWDDYMELGPLAAIDAVTEATGEQQMNAIGYCIGGTLLGTTMAWLAKKQRNPIVSTTYLTTLLDFSDPGGIGVFINDHSIRGIERTMERKGYLDGRAMAFTFNLLRENDLFWSYWTNNYLKGLKPKAFDLLYWNTDGTNLPARMHSYYLREMYLHNRLVQPDALTIAGEGIDLSAISVPSFFLSARQDHIAKWKTTYRGASVYGGDVRFVLSGSGHIAGVINPPYKEKYGYWTNNQLPGSADDWFDSAEHHPGSWWPHWREWLTAFEGEQVQPRQPGEGPLEAIEDAPGSYVKVKASEAGG</sequence>
<keyword evidence="4" id="KW-0012">Acyltransferase</keyword>
<proteinExistence type="predicted"/>
<name>A0A368VA88_MARNT</name>
<dbReference type="GO" id="GO:0016746">
    <property type="term" value="F:acyltransferase activity"/>
    <property type="evidence" value="ECO:0007669"/>
    <property type="project" value="UniProtKB-KW"/>
</dbReference>
<evidence type="ECO:0000313" key="7">
    <source>
        <dbReference type="EMBL" id="RCW38137.1"/>
    </source>
</evidence>
<dbReference type="NCBIfam" id="TIGR01838">
    <property type="entry name" value="PHA_synth_I"/>
    <property type="match status" value="1"/>
</dbReference>
<gene>
    <name evidence="7" type="ORF">DET51_101486</name>
    <name evidence="6" type="ORF">DET64_101487</name>
</gene>
<reference evidence="7 8" key="1">
    <citation type="submission" date="2018-07" db="EMBL/GenBank/DDBJ databases">
        <title>Freshwater and sediment microbial communities from various areas in North America, analyzing microbe dynamics in response to fracking.</title>
        <authorList>
            <person name="Lamendella R."/>
        </authorList>
    </citation>
    <scope>NUCLEOTIDE SEQUENCE [LARGE SCALE GENOMIC DNA]</scope>
    <source>
        <strain evidence="7 8">114E</strain>
        <strain evidence="6 9">114E_o</strain>
    </source>
</reference>
<accession>A0A368VA88</accession>
<organism evidence="7 8">
    <name type="scientific">Marinobacter nauticus</name>
    <name type="common">Marinobacter hydrocarbonoclasticus</name>
    <name type="synonym">Marinobacter aquaeolei</name>
    <dbReference type="NCBI Taxonomy" id="2743"/>
    <lineage>
        <taxon>Bacteria</taxon>
        <taxon>Pseudomonadati</taxon>
        <taxon>Pseudomonadota</taxon>
        <taxon>Gammaproteobacteria</taxon>
        <taxon>Pseudomonadales</taxon>
        <taxon>Marinobacteraceae</taxon>
        <taxon>Marinobacter</taxon>
    </lineage>
</organism>
<dbReference type="Proteomes" id="UP000253065">
    <property type="component" value="Unassembled WGS sequence"/>
</dbReference>
<dbReference type="InterPro" id="IPR051321">
    <property type="entry name" value="PHA/PHB_synthase"/>
</dbReference>
<comment type="subcellular location">
    <subcellularLocation>
        <location evidence="1">Cytoplasm</location>
    </subcellularLocation>
</comment>
<evidence type="ECO:0000313" key="8">
    <source>
        <dbReference type="Proteomes" id="UP000252795"/>
    </source>
</evidence>
<dbReference type="AlphaFoldDB" id="A0A368VA88"/>
<dbReference type="GO" id="GO:0005737">
    <property type="term" value="C:cytoplasm"/>
    <property type="evidence" value="ECO:0007669"/>
    <property type="project" value="UniProtKB-SubCell"/>
</dbReference>
<evidence type="ECO:0000313" key="9">
    <source>
        <dbReference type="Proteomes" id="UP000253065"/>
    </source>
</evidence>
<comment type="caution">
    <text evidence="7">The sequence shown here is derived from an EMBL/GenBank/DDBJ whole genome shotgun (WGS) entry which is preliminary data.</text>
</comment>
<evidence type="ECO:0000256" key="3">
    <source>
        <dbReference type="ARBA" id="ARBA00022679"/>
    </source>
</evidence>
<evidence type="ECO:0000256" key="1">
    <source>
        <dbReference type="ARBA" id="ARBA00004496"/>
    </source>
</evidence>
<feature type="domain" description="Poly-beta-hydroxybutyrate polymerase N-terminal" evidence="5">
    <location>
        <begin position="104"/>
        <end position="276"/>
    </location>
</feature>
<dbReference type="Proteomes" id="UP000252795">
    <property type="component" value="Unassembled WGS sequence"/>
</dbReference>
<keyword evidence="2" id="KW-0963">Cytoplasm</keyword>
<dbReference type="PANTHER" id="PTHR36837:SF5">
    <property type="entry name" value="POLY-3-HYDROXYBUTYRATE SYNTHASE"/>
    <property type="match status" value="1"/>
</dbReference>
<keyword evidence="3" id="KW-0808">Transferase</keyword>
<dbReference type="EMBL" id="QNSA01000001">
    <property type="protein sequence ID" value="RBP77291.1"/>
    <property type="molecule type" value="Genomic_DNA"/>
</dbReference>
<dbReference type="Pfam" id="PF07167">
    <property type="entry name" value="PhaC_N"/>
    <property type="match status" value="1"/>
</dbReference>
<dbReference type="InterPro" id="IPR010963">
    <property type="entry name" value="PHA_synth_I"/>
</dbReference>
<dbReference type="GO" id="GO:0042619">
    <property type="term" value="P:poly-hydroxybutyrate biosynthetic process"/>
    <property type="evidence" value="ECO:0007669"/>
    <property type="project" value="InterPro"/>
</dbReference>
<dbReference type="SUPFAM" id="SSF53474">
    <property type="entry name" value="alpha/beta-Hydrolases"/>
    <property type="match status" value="1"/>
</dbReference>
<dbReference type="RefSeq" id="WP_113879077.1">
    <property type="nucleotide sequence ID" value="NZ_QNSA01000001.1"/>
</dbReference>
<dbReference type="InterPro" id="IPR010941">
    <property type="entry name" value="PhaC_N"/>
</dbReference>